<dbReference type="PROSITE" id="PS51468">
    <property type="entry name" value="VIT"/>
    <property type="match status" value="1"/>
</dbReference>
<dbReference type="Proteomes" id="UP000646548">
    <property type="component" value="Unassembled WGS sequence"/>
</dbReference>
<gene>
    <name evidence="7" type="ORF">FQA47_015013</name>
</gene>
<protein>
    <submittedName>
        <fullName evidence="7">von Willebrand factor A domain-containing protein 5A</fullName>
    </submittedName>
</protein>
<evidence type="ECO:0000256" key="1">
    <source>
        <dbReference type="ARBA" id="ARBA00023127"/>
    </source>
</evidence>
<dbReference type="Pfam" id="PF08487">
    <property type="entry name" value="VIT"/>
    <property type="match status" value="1"/>
</dbReference>
<feature type="domain" description="VWFA" evidence="5">
    <location>
        <begin position="694"/>
        <end position="883"/>
    </location>
</feature>
<name>A0A834BXN0_ORYME</name>
<dbReference type="Gene3D" id="3.40.50.410">
    <property type="entry name" value="von Willebrand factor, type A domain"/>
    <property type="match status" value="1"/>
</dbReference>
<dbReference type="Pfam" id="PF00134">
    <property type="entry name" value="Cyclin_N"/>
    <property type="match status" value="1"/>
</dbReference>
<comment type="subunit">
    <text evidence="2">Interacts with the CDK1 protein kinase to form a serine/threonine kinase holoenzyme complex also known as maturation promoting factor (MPF). The cyclin subunit imparts substrate specificity to the complex.</text>
</comment>
<comment type="similarity">
    <text evidence="3">Belongs to the cyclin family.</text>
</comment>
<dbReference type="SMART" id="SM00327">
    <property type="entry name" value="VWA"/>
    <property type="match status" value="1"/>
</dbReference>
<dbReference type="Pfam" id="PF13768">
    <property type="entry name" value="VWA_3"/>
    <property type="match status" value="1"/>
</dbReference>
<dbReference type="InterPro" id="IPR004367">
    <property type="entry name" value="Cyclin_C-dom"/>
</dbReference>
<dbReference type="SUPFAM" id="SSF47954">
    <property type="entry name" value="Cyclin-like"/>
    <property type="match status" value="2"/>
</dbReference>
<feature type="region of interest" description="Disordered" evidence="4">
    <location>
        <begin position="30"/>
        <end position="59"/>
    </location>
</feature>
<dbReference type="InterPro" id="IPR036465">
    <property type="entry name" value="vWFA_dom_sf"/>
</dbReference>
<organism evidence="7 8">
    <name type="scientific">Oryzias melastigma</name>
    <name type="common">Marine medaka</name>
    <dbReference type="NCBI Taxonomy" id="30732"/>
    <lineage>
        <taxon>Eukaryota</taxon>
        <taxon>Metazoa</taxon>
        <taxon>Chordata</taxon>
        <taxon>Craniata</taxon>
        <taxon>Vertebrata</taxon>
        <taxon>Euteleostomi</taxon>
        <taxon>Actinopterygii</taxon>
        <taxon>Neopterygii</taxon>
        <taxon>Teleostei</taxon>
        <taxon>Neoteleostei</taxon>
        <taxon>Acanthomorphata</taxon>
        <taxon>Ovalentaria</taxon>
        <taxon>Atherinomorphae</taxon>
        <taxon>Beloniformes</taxon>
        <taxon>Adrianichthyidae</taxon>
        <taxon>Oryziinae</taxon>
        <taxon>Oryzias</taxon>
    </lineage>
</organism>
<dbReference type="InterPro" id="IPR036915">
    <property type="entry name" value="Cyclin-like_sf"/>
</dbReference>
<dbReference type="SMART" id="SM01332">
    <property type="entry name" value="Cyclin_C"/>
    <property type="match status" value="1"/>
</dbReference>
<dbReference type="EMBL" id="WKFB01000484">
    <property type="protein sequence ID" value="KAF6721648.1"/>
    <property type="molecule type" value="Genomic_DNA"/>
</dbReference>
<evidence type="ECO:0000256" key="3">
    <source>
        <dbReference type="RuleBase" id="RU000383"/>
    </source>
</evidence>
<feature type="compositionally biased region" description="Basic and acidic residues" evidence="4">
    <location>
        <begin position="36"/>
        <end position="59"/>
    </location>
</feature>
<evidence type="ECO:0000313" key="7">
    <source>
        <dbReference type="EMBL" id="KAF6721648.1"/>
    </source>
</evidence>
<dbReference type="SMART" id="SM00385">
    <property type="entry name" value="CYCLIN"/>
    <property type="match status" value="2"/>
</dbReference>
<evidence type="ECO:0000256" key="4">
    <source>
        <dbReference type="SAM" id="MobiDB-lite"/>
    </source>
</evidence>
<evidence type="ECO:0000313" key="8">
    <source>
        <dbReference type="Proteomes" id="UP000646548"/>
    </source>
</evidence>
<dbReference type="InterPro" id="IPR002035">
    <property type="entry name" value="VWF_A"/>
</dbReference>
<dbReference type="AlphaFoldDB" id="A0A834BXN0"/>
<dbReference type="FunFam" id="1.10.472.10:FF:000255">
    <property type="entry name" value="Si:ch211-132b12.8"/>
    <property type="match status" value="1"/>
</dbReference>
<reference evidence="7" key="1">
    <citation type="journal article" name="BMC Genomics">
        <title>Long-read sequencing and de novo genome assembly of marine medaka (Oryzias melastigma).</title>
        <authorList>
            <person name="Liang P."/>
            <person name="Saqib H.S.A."/>
            <person name="Ni X."/>
            <person name="Shen Y."/>
        </authorList>
    </citation>
    <scope>NUCLEOTIDE SEQUENCE</scope>
    <source>
        <strain evidence="7">Bigg-433</strain>
    </source>
</reference>
<dbReference type="Gene3D" id="1.10.472.10">
    <property type="entry name" value="Cyclin-like"/>
    <property type="match status" value="2"/>
</dbReference>
<dbReference type="PANTHER" id="PTHR45737:SF6">
    <property type="entry name" value="VON WILLEBRAND FACTOR A DOMAIN-CONTAINING PROTEIN 5A"/>
    <property type="match status" value="1"/>
</dbReference>
<dbReference type="CDD" id="cd20542">
    <property type="entry name" value="CYCLIN_CNTD2"/>
    <property type="match status" value="1"/>
</dbReference>
<dbReference type="InterPro" id="IPR013694">
    <property type="entry name" value="VIT"/>
</dbReference>
<feature type="domain" description="VIT" evidence="6">
    <location>
        <begin position="415"/>
        <end position="545"/>
    </location>
</feature>
<evidence type="ECO:0000259" key="5">
    <source>
        <dbReference type="PROSITE" id="PS50234"/>
    </source>
</evidence>
<proteinExistence type="inferred from homology"/>
<dbReference type="FunFam" id="1.10.472.10:FF:000057">
    <property type="entry name" value="Cyclin N-terminal domain containing 2"/>
    <property type="match status" value="1"/>
</dbReference>
<evidence type="ECO:0000259" key="6">
    <source>
        <dbReference type="PROSITE" id="PS51468"/>
    </source>
</evidence>
<dbReference type="PANTHER" id="PTHR45737">
    <property type="entry name" value="VON WILLEBRAND FACTOR A DOMAIN-CONTAINING PROTEIN 5A"/>
    <property type="match status" value="1"/>
</dbReference>
<dbReference type="Pfam" id="PF02984">
    <property type="entry name" value="Cyclin_C"/>
    <property type="match status" value="1"/>
</dbReference>
<dbReference type="SUPFAM" id="SSF53300">
    <property type="entry name" value="vWA-like"/>
    <property type="match status" value="1"/>
</dbReference>
<evidence type="ECO:0000256" key="2">
    <source>
        <dbReference type="ARBA" id="ARBA00025821"/>
    </source>
</evidence>
<dbReference type="PROSITE" id="PS50234">
    <property type="entry name" value="VWFA"/>
    <property type="match status" value="1"/>
</dbReference>
<dbReference type="SMART" id="SM00609">
    <property type="entry name" value="VIT"/>
    <property type="match status" value="1"/>
</dbReference>
<keyword evidence="1 3" id="KW-0195">Cyclin</keyword>
<dbReference type="InterPro" id="IPR006671">
    <property type="entry name" value="Cyclin_N"/>
</dbReference>
<accession>A0A834BXN0</accession>
<comment type="caution">
    <text evidence="7">The sequence shown here is derived from an EMBL/GenBank/DDBJ whole genome shotgun (WGS) entry which is preliminary data.</text>
</comment>
<sequence length="1060" mass="117263">MARTGFCDSKPLLDLHKKADDRRVPLRTRANACGPVDRRHPAETDESRMAPAKTETESSRWERRLSAQTSESIILGFHVDSKASSAETVADECVEKSVLLYPHGLQGLHSLQALVPSLLRHEVELALEKLDLIWDRTYAWDMFLDMMRTQTQNSLPNADLPRQFTDATRGILVDWMVQVHELLHFQEDTLYLAVHLLNHSLRQLKVTTANLQLLGMVCIFIAAKKEESLLPQVSDLCSLMDHAYTKHQLMRMERRLLCALKFDLSHCPPLHFLLLFASVGRCSAMMVWTARYLLELALLEAQCVVFLPVQLAGATLCLARHVLQESPTPEGEAAWCLISSIHVGSETTILRIMQILATAASRVQTHENSATFIKFSSPERMSVSRHPGLRNPAGLLGLCSSQAPLKGTKLHLHTKMNYCGLLTAQKNPVPLQSVEVELQVKDHVATVISTLNYQNKEDKPVEAVFVFPLPGDAAVCHFSAKIGQTHIVAELKEKQQAREEYDDALSSGQQAFLLEESEQSPDIFSLTVGSLPPGESASIRLEYVIELTVEADEALRFSLPAVLNPRYQPQGSEAPGLPVNSVPASEVPYSLSFSARVSSPRPVSKVESSCSLEPLQFLNSDHTEAAVKLAAGHKFDRDVELLIYYKDAHQPSAVVEAGQDSAEPGTLMGDPVVMLSLYPEFPVSVMSSRASCGEFVFLLDRSQSMGSLIRNNNNWHETRISSARDTLLFLLKSLPMGCYFNIYSFGSRYESIFPMSVEYSEESMEEALKKVEMMEDDLGGTEILQPLKQIYSQPFILNQPRQLFVFTDGEVGNTKEVLDLVRKNAASHRCFSFGIGEGASSALINGLAQEGRGHAEFITGSDRMQAKVMQSLKFALQPVVKDISVTWDLPEGVSATVLSPPITTIFQGQRSLLYAQVCGKILVCRGGGLQFLYLTRLLSLLNVRASEPEPPRRDPLLQLVSLQKASGCWMLDAALASVLGKTNEEVEESKPAEVSSEVWATILALTWLHGFKMDAKDEWELLAVKAASRVQAQNAPCLKDCVDAANALLGCRVQKEALGL</sequence>
<dbReference type="InterPro" id="IPR013763">
    <property type="entry name" value="Cyclin-like_dom"/>
</dbReference>